<dbReference type="EMBL" id="JBHTIR010001982">
    <property type="protein sequence ID" value="MFD0853220.1"/>
    <property type="molecule type" value="Genomic_DNA"/>
</dbReference>
<evidence type="ECO:0000313" key="2">
    <source>
        <dbReference type="EMBL" id="MFD0853220.1"/>
    </source>
</evidence>
<dbReference type="InterPro" id="IPR035965">
    <property type="entry name" value="PAS-like_dom_sf"/>
</dbReference>
<keyword evidence="3" id="KW-1185">Reference proteome</keyword>
<dbReference type="Pfam" id="PF00989">
    <property type="entry name" value="PAS"/>
    <property type="match status" value="1"/>
</dbReference>
<name>A0ABW3CFG1_9ACTN</name>
<evidence type="ECO:0000259" key="1">
    <source>
        <dbReference type="Pfam" id="PF00989"/>
    </source>
</evidence>
<dbReference type="InterPro" id="IPR013767">
    <property type="entry name" value="PAS_fold"/>
</dbReference>
<dbReference type="InterPro" id="IPR000014">
    <property type="entry name" value="PAS"/>
</dbReference>
<dbReference type="Proteomes" id="UP001597083">
    <property type="component" value="Unassembled WGS sequence"/>
</dbReference>
<dbReference type="SUPFAM" id="SSF55785">
    <property type="entry name" value="PYP-like sensor domain (PAS domain)"/>
    <property type="match status" value="1"/>
</dbReference>
<dbReference type="CDD" id="cd00130">
    <property type="entry name" value="PAS"/>
    <property type="match status" value="1"/>
</dbReference>
<feature type="domain" description="PAS fold" evidence="1">
    <location>
        <begin position="2"/>
        <end position="76"/>
    </location>
</feature>
<dbReference type="Gene3D" id="3.30.450.20">
    <property type="entry name" value="PAS domain"/>
    <property type="match status" value="1"/>
</dbReference>
<feature type="non-terminal residue" evidence="2">
    <location>
        <position position="81"/>
    </location>
</feature>
<protein>
    <submittedName>
        <fullName evidence="2">PAS domain-containing protein</fullName>
    </submittedName>
</protein>
<evidence type="ECO:0000313" key="3">
    <source>
        <dbReference type="Proteomes" id="UP001597083"/>
    </source>
</evidence>
<accession>A0ABW3CFG1</accession>
<gene>
    <name evidence="2" type="ORF">ACFQ07_13345</name>
</gene>
<comment type="caution">
    <text evidence="2">The sequence shown here is derived from an EMBL/GenBank/DDBJ whole genome shotgun (WGS) entry which is preliminary data.</text>
</comment>
<sequence length="81" mass="8448">MDASGTILQCDRNAAAVLGDPPGDLLGTRLGDLIAGAQETLDEALEHQRERTTMLTVDTRQGGTYDAVVTVHPMSGGEPGL</sequence>
<reference evidence="3" key="1">
    <citation type="journal article" date="2019" name="Int. J. Syst. Evol. Microbiol.">
        <title>The Global Catalogue of Microorganisms (GCM) 10K type strain sequencing project: providing services to taxonomists for standard genome sequencing and annotation.</title>
        <authorList>
            <consortium name="The Broad Institute Genomics Platform"/>
            <consortium name="The Broad Institute Genome Sequencing Center for Infectious Disease"/>
            <person name="Wu L."/>
            <person name="Ma J."/>
        </authorList>
    </citation>
    <scope>NUCLEOTIDE SEQUENCE [LARGE SCALE GENOMIC DNA]</scope>
    <source>
        <strain evidence="3">JCM 31696</strain>
    </source>
</reference>
<proteinExistence type="predicted"/>
<organism evidence="2 3">
    <name type="scientific">Actinomadura adrarensis</name>
    <dbReference type="NCBI Taxonomy" id="1819600"/>
    <lineage>
        <taxon>Bacteria</taxon>
        <taxon>Bacillati</taxon>
        <taxon>Actinomycetota</taxon>
        <taxon>Actinomycetes</taxon>
        <taxon>Streptosporangiales</taxon>
        <taxon>Thermomonosporaceae</taxon>
        <taxon>Actinomadura</taxon>
    </lineage>
</organism>